<feature type="domain" description="HTH tetR-type" evidence="2">
    <location>
        <begin position="22"/>
        <end position="55"/>
    </location>
</feature>
<sequence>MSVTNNDNNSQLAWLKKGIQTLDTIGWRALKIKALCAQLNVTKGSFYHWFKSKRDYEMQVLAYWKQRFTQGFIEQAEQGKTSREKLSILGRQCIDGAINGNRLEFEINAWSFQDEAVKKFVTSVYQQRHQYLLKLLGDLYDDPIDVKKHGLILYALVVGVDFFYRPLSPEELELIFADYMI</sequence>
<reference evidence="3 4" key="1">
    <citation type="submission" date="2019-03" db="EMBL/GenBank/DDBJ databases">
        <title>Genomic Encyclopedia of Type Strains, Phase IV (KMG-IV): sequencing the most valuable type-strain genomes for metagenomic binning, comparative biology and taxonomic classification.</title>
        <authorList>
            <person name="Goeker M."/>
        </authorList>
    </citation>
    <scope>NUCLEOTIDE SEQUENCE [LARGE SCALE GENOMIC DNA]</scope>
    <source>
        <strain evidence="3 4">DSM 25488</strain>
    </source>
</reference>
<dbReference type="GO" id="GO:0003677">
    <property type="term" value="F:DNA binding"/>
    <property type="evidence" value="ECO:0007669"/>
    <property type="project" value="UniProtKB-KW"/>
</dbReference>
<dbReference type="RefSeq" id="WP_099018337.1">
    <property type="nucleotide sequence ID" value="NZ_NIHB01000001.1"/>
</dbReference>
<keyword evidence="4" id="KW-1185">Reference proteome</keyword>
<comment type="caution">
    <text evidence="3">The sequence shown here is derived from an EMBL/GenBank/DDBJ whole genome shotgun (WGS) entry which is preliminary data.</text>
</comment>
<dbReference type="Proteomes" id="UP000295724">
    <property type="component" value="Unassembled WGS sequence"/>
</dbReference>
<dbReference type="SUPFAM" id="SSF46689">
    <property type="entry name" value="Homeodomain-like"/>
    <property type="match status" value="1"/>
</dbReference>
<evidence type="ECO:0000313" key="3">
    <source>
        <dbReference type="EMBL" id="TDR20494.1"/>
    </source>
</evidence>
<proteinExistence type="predicted"/>
<dbReference type="OrthoDB" id="4541465at2"/>
<evidence type="ECO:0000259" key="2">
    <source>
        <dbReference type="Pfam" id="PF00440"/>
    </source>
</evidence>
<dbReference type="EMBL" id="SNZB01000003">
    <property type="protein sequence ID" value="TDR20494.1"/>
    <property type="molecule type" value="Genomic_DNA"/>
</dbReference>
<dbReference type="Gene3D" id="1.10.357.10">
    <property type="entry name" value="Tetracycline Repressor, domain 2"/>
    <property type="match status" value="1"/>
</dbReference>
<accession>A0A4R6XR77</accession>
<evidence type="ECO:0000256" key="1">
    <source>
        <dbReference type="ARBA" id="ARBA00023125"/>
    </source>
</evidence>
<organism evidence="3 4">
    <name type="scientific">Marinicella litoralis</name>
    <dbReference type="NCBI Taxonomy" id="644220"/>
    <lineage>
        <taxon>Bacteria</taxon>
        <taxon>Pseudomonadati</taxon>
        <taxon>Pseudomonadota</taxon>
        <taxon>Gammaproteobacteria</taxon>
        <taxon>Lysobacterales</taxon>
        <taxon>Marinicellaceae</taxon>
        <taxon>Marinicella</taxon>
    </lineage>
</organism>
<gene>
    <name evidence="3" type="ORF">C8D91_1468</name>
</gene>
<dbReference type="Pfam" id="PF00440">
    <property type="entry name" value="TetR_N"/>
    <property type="match status" value="1"/>
</dbReference>
<protein>
    <submittedName>
        <fullName evidence="3">TetR family transcriptional regulator</fullName>
    </submittedName>
</protein>
<name>A0A4R6XR77_9GAMM</name>
<evidence type="ECO:0000313" key="4">
    <source>
        <dbReference type="Proteomes" id="UP000295724"/>
    </source>
</evidence>
<dbReference type="InterPro" id="IPR001647">
    <property type="entry name" value="HTH_TetR"/>
</dbReference>
<keyword evidence="1" id="KW-0238">DNA-binding</keyword>
<dbReference type="InterPro" id="IPR009057">
    <property type="entry name" value="Homeodomain-like_sf"/>
</dbReference>
<dbReference type="AlphaFoldDB" id="A0A4R6XR77"/>